<dbReference type="Gene3D" id="2.20.110.10">
    <property type="entry name" value="Histone H3 K4-specific methyltransferase SET7/9 N-terminal domain"/>
    <property type="match status" value="2"/>
</dbReference>
<feature type="non-terminal residue" evidence="9">
    <location>
        <position position="1"/>
    </location>
</feature>
<dbReference type="PANTHER" id="PTHR46614">
    <property type="entry name" value="MORN REPEAT-CONTAINING PROTEIN 4"/>
    <property type="match status" value="1"/>
</dbReference>
<evidence type="ECO:0000256" key="8">
    <source>
        <dbReference type="SAM" id="MobiDB-lite"/>
    </source>
</evidence>
<evidence type="ECO:0000256" key="4">
    <source>
        <dbReference type="ARBA" id="ARBA00023273"/>
    </source>
</evidence>
<dbReference type="Pfam" id="PF02493">
    <property type="entry name" value="MORN"/>
    <property type="match status" value="4"/>
</dbReference>
<dbReference type="InterPro" id="IPR003409">
    <property type="entry name" value="MORN"/>
</dbReference>
<evidence type="ECO:0000256" key="6">
    <source>
        <dbReference type="ARBA" id="ARBA00038723"/>
    </source>
</evidence>
<dbReference type="SMART" id="SM00698">
    <property type="entry name" value="MORN"/>
    <property type="match status" value="4"/>
</dbReference>
<comment type="subunit">
    <text evidence="6">Interacts with MYO3A.</text>
</comment>
<evidence type="ECO:0000256" key="2">
    <source>
        <dbReference type="ARBA" id="ARBA00004645"/>
    </source>
</evidence>
<dbReference type="PANTHER" id="PTHR46614:SF1">
    <property type="entry name" value="MORN REPEAT-CONTAINING PROTEIN 4"/>
    <property type="match status" value="1"/>
</dbReference>
<dbReference type="EMBL" id="JAAWVQ010050977">
    <property type="protein sequence ID" value="MBN3275472.1"/>
    <property type="molecule type" value="Genomic_DNA"/>
</dbReference>
<reference evidence="9" key="1">
    <citation type="journal article" date="2021" name="Cell">
        <title>Tracing the genetic footprints of vertebrate landing in non-teleost ray-finned fishes.</title>
        <authorList>
            <person name="Bi X."/>
            <person name="Wang K."/>
            <person name="Yang L."/>
            <person name="Pan H."/>
            <person name="Jiang H."/>
            <person name="Wei Q."/>
            <person name="Fang M."/>
            <person name="Yu H."/>
            <person name="Zhu C."/>
            <person name="Cai Y."/>
            <person name="He Y."/>
            <person name="Gan X."/>
            <person name="Zeng H."/>
            <person name="Yu D."/>
            <person name="Zhu Y."/>
            <person name="Jiang H."/>
            <person name="Qiu Q."/>
            <person name="Yang H."/>
            <person name="Zhang Y.E."/>
            <person name="Wang W."/>
            <person name="Zhu M."/>
            <person name="He S."/>
            <person name="Zhang G."/>
        </authorList>
    </citation>
    <scope>NUCLEOTIDE SEQUENCE</scope>
    <source>
        <strain evidence="9">Pddl_001</strain>
    </source>
</reference>
<evidence type="ECO:0000313" key="9">
    <source>
        <dbReference type="EMBL" id="MBN3275472.1"/>
    </source>
</evidence>
<gene>
    <name evidence="9" type="primary">Morn4</name>
    <name evidence="9" type="ORF">GTO93_0012637</name>
</gene>
<comment type="subcellular location">
    <subcellularLocation>
        <location evidence="1">Cell projection</location>
        <location evidence="1">Filopodium tip</location>
    </subcellularLocation>
    <subcellularLocation>
        <location evidence="2">Cell projection</location>
        <location evidence="2">Stereocilium</location>
    </subcellularLocation>
</comment>
<keyword evidence="10" id="KW-1185">Reference proteome</keyword>
<dbReference type="InterPro" id="IPR052315">
    <property type="entry name" value="MORN4"/>
</dbReference>
<evidence type="ECO:0000313" key="10">
    <source>
        <dbReference type="Proteomes" id="UP001166093"/>
    </source>
</evidence>
<evidence type="ECO:0000256" key="5">
    <source>
        <dbReference type="ARBA" id="ARBA00037780"/>
    </source>
</evidence>
<evidence type="ECO:0000256" key="1">
    <source>
        <dbReference type="ARBA" id="ARBA00004495"/>
    </source>
</evidence>
<protein>
    <recommendedName>
        <fullName evidence="7">MORN repeat-containing protein 4</fullName>
    </recommendedName>
</protein>
<feature type="compositionally biased region" description="Polar residues" evidence="8">
    <location>
        <begin position="1"/>
        <end position="12"/>
    </location>
</feature>
<accession>A0ABS2XMH0</accession>
<feature type="region of interest" description="Disordered" evidence="8">
    <location>
        <begin position="1"/>
        <end position="24"/>
    </location>
</feature>
<keyword evidence="3" id="KW-0677">Repeat</keyword>
<dbReference type="SUPFAM" id="SSF82185">
    <property type="entry name" value="Histone H3 K4-specific methyltransferase SET7/9 N-terminal domain"/>
    <property type="match status" value="1"/>
</dbReference>
<evidence type="ECO:0000256" key="3">
    <source>
        <dbReference type="ARBA" id="ARBA00022737"/>
    </source>
</evidence>
<sequence>MTLTRGSFTYSSGEEYHGDWKEGRTRRRHGVGQLKFSDGTCYTGQFENGLFNGSGVLAFSDGSRYEGDFVQGKFQGCGVFTRFDGMKFEGEFKSGRAEGYGLLTFPDGAHRVPRNEGVFENNKLLKREKCQAVIRRAHSAAKTARGLSV</sequence>
<name>A0ABS2XMH0_POLSP</name>
<comment type="caution">
    <text evidence="9">The sequence shown here is derived from an EMBL/GenBank/DDBJ whole genome shotgun (WGS) entry which is preliminary data.</text>
</comment>
<dbReference type="Proteomes" id="UP001166093">
    <property type="component" value="Unassembled WGS sequence"/>
</dbReference>
<feature type="compositionally biased region" description="Basic and acidic residues" evidence="8">
    <location>
        <begin position="14"/>
        <end position="23"/>
    </location>
</feature>
<proteinExistence type="predicted"/>
<evidence type="ECO:0000256" key="7">
    <source>
        <dbReference type="ARBA" id="ARBA00039855"/>
    </source>
</evidence>
<comment type="function">
    <text evidence="5">Plays a role in promoting axonal degeneration following neuronal injury by toxic insult or trauma.</text>
</comment>
<organism evidence="9 10">
    <name type="scientific">Polyodon spathula</name>
    <name type="common">North American paddlefish</name>
    <name type="synonym">Squalus spathula</name>
    <dbReference type="NCBI Taxonomy" id="7913"/>
    <lineage>
        <taxon>Eukaryota</taxon>
        <taxon>Metazoa</taxon>
        <taxon>Chordata</taxon>
        <taxon>Craniata</taxon>
        <taxon>Vertebrata</taxon>
        <taxon>Euteleostomi</taxon>
        <taxon>Actinopterygii</taxon>
        <taxon>Chondrostei</taxon>
        <taxon>Acipenseriformes</taxon>
        <taxon>Polyodontidae</taxon>
        <taxon>Polyodon</taxon>
    </lineage>
</organism>
<feature type="non-terminal residue" evidence="9">
    <location>
        <position position="149"/>
    </location>
</feature>
<keyword evidence="4" id="KW-0966">Cell projection</keyword>